<accession>A0A402APE2</accession>
<comment type="caution">
    <text evidence="1">The sequence shown here is derived from an EMBL/GenBank/DDBJ whole genome shotgun (WGS) entry which is preliminary data.</text>
</comment>
<reference evidence="2" key="1">
    <citation type="submission" date="2018-12" db="EMBL/GenBank/DDBJ databases">
        <title>Tengunoibacter tsumagoiensis gen. nov., sp. nov., Dictyobacter kobayashii sp. nov., D. alpinus sp. nov., and D. joshuensis sp. nov. and description of Dictyobacteraceae fam. nov. within the order Ktedonobacterales isolated from Tengu-no-mugimeshi.</title>
        <authorList>
            <person name="Wang C.M."/>
            <person name="Zheng Y."/>
            <person name="Sakai Y."/>
            <person name="Toyoda A."/>
            <person name="Minakuchi Y."/>
            <person name="Abe K."/>
            <person name="Yokota A."/>
            <person name="Yabe S."/>
        </authorList>
    </citation>
    <scope>NUCLEOTIDE SEQUENCE [LARGE SCALE GENOMIC DNA]</scope>
    <source>
        <strain evidence="2">Uno11</strain>
    </source>
</reference>
<dbReference type="EMBL" id="BIFS01000001">
    <property type="protein sequence ID" value="GCE20899.1"/>
    <property type="molecule type" value="Genomic_DNA"/>
</dbReference>
<protein>
    <submittedName>
        <fullName evidence="1">Uncharacterized protein</fullName>
    </submittedName>
</protein>
<evidence type="ECO:0000313" key="1">
    <source>
        <dbReference type="EMBL" id="GCE20899.1"/>
    </source>
</evidence>
<organism evidence="1 2">
    <name type="scientific">Dictyobacter kobayashii</name>
    <dbReference type="NCBI Taxonomy" id="2014872"/>
    <lineage>
        <taxon>Bacteria</taxon>
        <taxon>Bacillati</taxon>
        <taxon>Chloroflexota</taxon>
        <taxon>Ktedonobacteria</taxon>
        <taxon>Ktedonobacterales</taxon>
        <taxon>Dictyobacteraceae</taxon>
        <taxon>Dictyobacter</taxon>
    </lineage>
</organism>
<name>A0A402APE2_9CHLR</name>
<evidence type="ECO:0000313" key="2">
    <source>
        <dbReference type="Proteomes" id="UP000287188"/>
    </source>
</evidence>
<gene>
    <name evidence="1" type="ORF">KDK_46990</name>
</gene>
<keyword evidence="2" id="KW-1185">Reference proteome</keyword>
<sequence length="59" mass="6919">MKSLVLAGMAQKKFNDIHQITYCIFIPLKVSFYNIDFFTFKYCSDRSRFVYRGSVGPLL</sequence>
<dbReference type="AlphaFoldDB" id="A0A402APE2"/>
<dbReference type="Proteomes" id="UP000287188">
    <property type="component" value="Unassembled WGS sequence"/>
</dbReference>
<proteinExistence type="predicted"/>